<keyword evidence="1" id="KW-0175">Coiled coil</keyword>
<feature type="coiled-coil region" evidence="1">
    <location>
        <begin position="337"/>
        <end position="492"/>
    </location>
</feature>
<keyword evidence="2" id="KW-1133">Transmembrane helix</keyword>
<feature type="transmembrane region" description="Helical" evidence="2">
    <location>
        <begin position="259"/>
        <end position="282"/>
    </location>
</feature>
<accession>A0A934JMX3</accession>
<organism evidence="3 4">
    <name type="scientific">Marinomonas transparens</name>
    <dbReference type="NCBI Taxonomy" id="2795388"/>
    <lineage>
        <taxon>Bacteria</taxon>
        <taxon>Pseudomonadati</taxon>
        <taxon>Pseudomonadota</taxon>
        <taxon>Gammaproteobacteria</taxon>
        <taxon>Oceanospirillales</taxon>
        <taxon>Oceanospirillaceae</taxon>
        <taxon>Marinomonas</taxon>
    </lineage>
</organism>
<evidence type="ECO:0000256" key="2">
    <source>
        <dbReference type="SAM" id="Phobius"/>
    </source>
</evidence>
<reference evidence="3" key="1">
    <citation type="submission" date="2020-12" db="EMBL/GenBank/DDBJ databases">
        <title>Marinomonas arctica sp. nov., a psychrotolerant bacterium isolated from the Arctic.</title>
        <authorList>
            <person name="Zhang Y."/>
        </authorList>
    </citation>
    <scope>NUCLEOTIDE SEQUENCE</scope>
    <source>
        <strain evidence="3">C1424</strain>
    </source>
</reference>
<feature type="transmembrane region" description="Helical" evidence="2">
    <location>
        <begin position="20"/>
        <end position="43"/>
    </location>
</feature>
<dbReference type="EMBL" id="JAEMNX010000001">
    <property type="protein sequence ID" value="MBJ7536463.1"/>
    <property type="molecule type" value="Genomic_DNA"/>
</dbReference>
<dbReference type="Proteomes" id="UP000628710">
    <property type="component" value="Unassembled WGS sequence"/>
</dbReference>
<gene>
    <name evidence="3" type="ORF">I8J31_02070</name>
</gene>
<dbReference type="RefSeq" id="WP_199466523.1">
    <property type="nucleotide sequence ID" value="NZ_JAEMNX010000001.1"/>
</dbReference>
<protein>
    <submittedName>
        <fullName evidence="3">Uncharacterized protein</fullName>
    </submittedName>
</protein>
<sequence length="524" mass="59201">MAEHGFFKHIQHYLDSNKTILIKLVLLVAFVLLLHFNQLAFVAEWLNMASLYHHNQSYLSNVRVLATTDILNFTELLAATEIARSSTVGVSFFASFNVDIGNMLHSFAMLLEKGVGVQIVSLAAIEILALLDTLAYWVSPFLFKLTILTSILYYLTHLLLMPKSISSKAHYVGKVMVVLFLLGHIALPYSIHLSSLVSQALTQEKRHSISSSLQQTHDELTSTKKSSSFKDHAESSLHYLKSISRKHVTHKVSMVSKHVFTSIALNIFDLLIMPGLLLFLLYKACIKIIPMNKLYSEVEGVIQTTKKDRIELEKGFAPIKNVMDHEKARFDAEKDHVKTVKDRLEGVKSELEAKKDLVSIDGMVDVDHEKARFEVEKDRLEGAKSELETKTDLEPIDSLVDHEKARFEAEKDRLEGTKSELETKTDLEPIHSLVDHEKARFEAEKDRLEGTKSELETKTDLEPIDSLVDHEKARFEAEKDRLEGVESELETKTGLESIDSLVDHEKTSLGEKATSLTKQAIIKI</sequence>
<keyword evidence="4" id="KW-1185">Reference proteome</keyword>
<comment type="caution">
    <text evidence="3">The sequence shown here is derived from an EMBL/GenBank/DDBJ whole genome shotgun (WGS) entry which is preliminary data.</text>
</comment>
<keyword evidence="2" id="KW-0812">Transmembrane</keyword>
<feature type="transmembrane region" description="Helical" evidence="2">
    <location>
        <begin position="141"/>
        <end position="160"/>
    </location>
</feature>
<keyword evidence="2" id="KW-0472">Membrane</keyword>
<name>A0A934JMX3_9GAMM</name>
<feature type="transmembrane region" description="Helical" evidence="2">
    <location>
        <begin position="172"/>
        <end position="191"/>
    </location>
</feature>
<evidence type="ECO:0000256" key="1">
    <source>
        <dbReference type="SAM" id="Coils"/>
    </source>
</evidence>
<dbReference type="AlphaFoldDB" id="A0A934JMX3"/>
<feature type="transmembrane region" description="Helical" evidence="2">
    <location>
        <begin position="115"/>
        <end position="135"/>
    </location>
</feature>
<evidence type="ECO:0000313" key="4">
    <source>
        <dbReference type="Proteomes" id="UP000628710"/>
    </source>
</evidence>
<proteinExistence type="predicted"/>
<evidence type="ECO:0000313" key="3">
    <source>
        <dbReference type="EMBL" id="MBJ7536463.1"/>
    </source>
</evidence>